<comment type="caution">
    <text evidence="3">The sequence shown here is derived from an EMBL/GenBank/DDBJ whole genome shotgun (WGS) entry which is preliminary data.</text>
</comment>
<evidence type="ECO:0000313" key="3">
    <source>
        <dbReference type="EMBL" id="KAG5281404.1"/>
    </source>
</evidence>
<sequence length="331" mass="35717">MAADTQVSDTLKKFAVKVTTSSVKERKDILGELKHCISGKELPEPAIKGLCKLFCLTLHRYRDAASRRAVVSVIDLLAQSQPDVIAANLPSCLLNSGVISKSGTPGKCTASSATMAVAWTCLLVKAVFPTADKREGPQWKKLVEVQSLLLAEVVGGASRNALKSVLKYLSRLWKEHPGMVDQYLSTLLGLDPSPSSLALLGGALLELYVKTVLMSKSVPHQHILERSGSVLRHVTHTEFKEQLLPTLQKAMLRSPENCMQTISCLLASLTLDLSQYAKDIGKGIASQLKANNLVLMEQAVQALQNLAQQCSDPSAVQDLTAHLFAILGVSP</sequence>
<reference evidence="3" key="1">
    <citation type="submission" date="2020-10" db="EMBL/GenBank/DDBJ databases">
        <title>Chromosome-scale genome assembly of the Allis shad, Alosa alosa.</title>
        <authorList>
            <person name="Margot Z."/>
            <person name="Christophe K."/>
            <person name="Cabau C."/>
            <person name="Louis A."/>
            <person name="Berthelot C."/>
            <person name="Parey E."/>
            <person name="Roest Crollius H."/>
            <person name="Montfort J."/>
            <person name="Robinson-Rechavi M."/>
            <person name="Bucao C."/>
            <person name="Bouchez O."/>
            <person name="Gislard M."/>
            <person name="Lluch J."/>
            <person name="Milhes M."/>
            <person name="Lampietro C."/>
            <person name="Lopez Roques C."/>
            <person name="Donnadieu C."/>
            <person name="Braasch I."/>
            <person name="Desvignes T."/>
            <person name="Postlethwait J."/>
            <person name="Bobe J."/>
            <person name="Guiguen Y."/>
        </authorList>
    </citation>
    <scope>NUCLEOTIDE SEQUENCE</scope>
    <source>
        <strain evidence="3">M-15738</strain>
        <tissue evidence="3">Blood</tissue>
    </source>
</reference>
<dbReference type="GO" id="GO:0005829">
    <property type="term" value="C:cytosol"/>
    <property type="evidence" value="ECO:0007669"/>
    <property type="project" value="TreeGrafter"/>
</dbReference>
<dbReference type="PANTHER" id="PTHR23346">
    <property type="entry name" value="TRANSLATIONAL ACTIVATOR GCN1-RELATED"/>
    <property type="match status" value="1"/>
</dbReference>
<organism evidence="3 4">
    <name type="scientific">Alosa alosa</name>
    <name type="common">allis shad</name>
    <dbReference type="NCBI Taxonomy" id="278164"/>
    <lineage>
        <taxon>Eukaryota</taxon>
        <taxon>Metazoa</taxon>
        <taxon>Chordata</taxon>
        <taxon>Craniata</taxon>
        <taxon>Vertebrata</taxon>
        <taxon>Euteleostomi</taxon>
        <taxon>Actinopterygii</taxon>
        <taxon>Neopterygii</taxon>
        <taxon>Teleostei</taxon>
        <taxon>Clupei</taxon>
        <taxon>Clupeiformes</taxon>
        <taxon>Clupeoidei</taxon>
        <taxon>Clupeidae</taxon>
        <taxon>Alosa</taxon>
    </lineage>
</organism>
<evidence type="ECO:0000256" key="1">
    <source>
        <dbReference type="ARBA" id="ARBA00022737"/>
    </source>
</evidence>
<accession>A0AAV6H284</accession>
<dbReference type="InterPro" id="IPR016024">
    <property type="entry name" value="ARM-type_fold"/>
</dbReference>
<dbReference type="Pfam" id="PF24993">
    <property type="entry name" value="GNC1_N"/>
    <property type="match status" value="1"/>
</dbReference>
<protein>
    <recommendedName>
        <fullName evidence="2">Stalled ribosome sensor GCN1-like N-terminal domain-containing protein</fullName>
    </recommendedName>
</protein>
<dbReference type="InterPro" id="IPR056810">
    <property type="entry name" value="GNC1-like_N"/>
</dbReference>
<dbReference type="SUPFAM" id="SSF48371">
    <property type="entry name" value="ARM repeat"/>
    <property type="match status" value="1"/>
</dbReference>
<dbReference type="GO" id="GO:0034198">
    <property type="term" value="P:cellular response to amino acid starvation"/>
    <property type="evidence" value="ECO:0007669"/>
    <property type="project" value="TreeGrafter"/>
</dbReference>
<dbReference type="GO" id="GO:0006417">
    <property type="term" value="P:regulation of translation"/>
    <property type="evidence" value="ECO:0007669"/>
    <property type="project" value="TreeGrafter"/>
</dbReference>
<keyword evidence="1" id="KW-0677">Repeat</keyword>
<name>A0AAV6H284_9TELE</name>
<dbReference type="EMBL" id="JADWDJ010000005">
    <property type="protein sequence ID" value="KAG5281404.1"/>
    <property type="molecule type" value="Genomic_DNA"/>
</dbReference>
<evidence type="ECO:0000313" key="4">
    <source>
        <dbReference type="Proteomes" id="UP000823561"/>
    </source>
</evidence>
<gene>
    <name evidence="3" type="ORF">AALO_G00071760</name>
</gene>
<feature type="domain" description="Stalled ribosome sensor GCN1-like N-terminal" evidence="2">
    <location>
        <begin position="203"/>
        <end position="328"/>
    </location>
</feature>
<dbReference type="Proteomes" id="UP000823561">
    <property type="component" value="Chromosome 5"/>
</dbReference>
<proteinExistence type="predicted"/>
<evidence type="ECO:0000259" key="2">
    <source>
        <dbReference type="Pfam" id="PF24993"/>
    </source>
</evidence>
<dbReference type="AlphaFoldDB" id="A0AAV6H284"/>
<keyword evidence="4" id="KW-1185">Reference proteome</keyword>
<dbReference type="GO" id="GO:0019887">
    <property type="term" value="F:protein kinase regulator activity"/>
    <property type="evidence" value="ECO:0007669"/>
    <property type="project" value="TreeGrafter"/>
</dbReference>
<dbReference type="PANTHER" id="PTHR23346:SF7">
    <property type="entry name" value="STALLED RIBOSOME SENSOR GCN1"/>
    <property type="match status" value="1"/>
</dbReference>